<reference evidence="3 4" key="1">
    <citation type="submission" date="2020-07" db="EMBL/GenBank/DDBJ databases">
        <title>Sequencing the genomes of 1000 actinobacteria strains.</title>
        <authorList>
            <person name="Klenk H.-P."/>
        </authorList>
    </citation>
    <scope>NUCLEOTIDE SEQUENCE [LARGE SCALE GENOMIC DNA]</scope>
    <source>
        <strain evidence="3 4">DSM 24723</strain>
    </source>
</reference>
<dbReference type="Proteomes" id="UP000592181">
    <property type="component" value="Unassembled WGS sequence"/>
</dbReference>
<evidence type="ECO:0000313" key="3">
    <source>
        <dbReference type="EMBL" id="NYG36475.1"/>
    </source>
</evidence>
<dbReference type="PROSITE" id="PS50294">
    <property type="entry name" value="WD_REPEATS_REGION"/>
    <property type="match status" value="1"/>
</dbReference>
<sequence>MRIDRRALLGLLPSSLAVGLVACGSEDGDGSDDGTGDAAVNRRPPASGLRDDRHLVVADQRVMALVDGGVGVWVLATGEHERTIGAEVTGGLSRSAGSGRLAVGSTKGKILVLDESKGDVVATLTGHEAVEGAIEALCLTPDGTMLASAGGDGTVRLWSVADGTSDVLDVEGTMPRALALTPDGGHLAVAGLDAPVQVVSLDDLSVRTIKESPPQGVSLAVDPQGTTLVTTTADPPSPGKVVRVETSSWTTTDLVSDVSPVALAVSPDGSTLAVGDSGADALILVPLSGGDRVTVPGDETPRGIAWSDDGQLLVTAGADTGIVVRKAATGEELRRIDVA</sequence>
<dbReference type="PROSITE" id="PS51257">
    <property type="entry name" value="PROKAR_LIPOPROTEIN"/>
    <property type="match status" value="1"/>
</dbReference>
<dbReference type="EMBL" id="JACBZX010000001">
    <property type="protein sequence ID" value="NYG36475.1"/>
    <property type="molecule type" value="Genomic_DNA"/>
</dbReference>
<dbReference type="InterPro" id="IPR015943">
    <property type="entry name" value="WD40/YVTN_repeat-like_dom_sf"/>
</dbReference>
<evidence type="ECO:0000313" key="4">
    <source>
        <dbReference type="Proteomes" id="UP000592181"/>
    </source>
</evidence>
<dbReference type="Pfam" id="PF00400">
    <property type="entry name" value="WD40"/>
    <property type="match status" value="2"/>
</dbReference>
<feature type="repeat" description="WD" evidence="1">
    <location>
        <begin position="127"/>
        <end position="168"/>
    </location>
</feature>
<comment type="caution">
    <text evidence="3">The sequence shown here is derived from an EMBL/GenBank/DDBJ whole genome shotgun (WGS) entry which is preliminary data.</text>
</comment>
<dbReference type="AlphaFoldDB" id="A0A852XDC5"/>
<dbReference type="PANTHER" id="PTHR19879:SF9">
    <property type="entry name" value="TRANSCRIPTION INITIATION FACTOR TFIID SUBUNIT 5"/>
    <property type="match status" value="1"/>
</dbReference>
<evidence type="ECO:0000256" key="2">
    <source>
        <dbReference type="SAM" id="MobiDB-lite"/>
    </source>
</evidence>
<dbReference type="InterPro" id="IPR001680">
    <property type="entry name" value="WD40_rpt"/>
</dbReference>
<dbReference type="Gene3D" id="2.130.10.10">
    <property type="entry name" value="YVTN repeat-like/Quinoprotein amine dehydrogenase"/>
    <property type="match status" value="2"/>
</dbReference>
<dbReference type="SUPFAM" id="SSF82171">
    <property type="entry name" value="DPP6 N-terminal domain-like"/>
    <property type="match status" value="1"/>
</dbReference>
<evidence type="ECO:0000256" key="1">
    <source>
        <dbReference type="PROSITE-ProRule" id="PRU00221"/>
    </source>
</evidence>
<dbReference type="PROSITE" id="PS50082">
    <property type="entry name" value="WD_REPEATS_2"/>
    <property type="match status" value="1"/>
</dbReference>
<keyword evidence="1" id="KW-0853">WD repeat</keyword>
<keyword evidence="4" id="KW-1185">Reference proteome</keyword>
<proteinExistence type="predicted"/>
<dbReference type="RefSeq" id="WP_179461975.1">
    <property type="nucleotide sequence ID" value="NZ_JACBZX010000001.1"/>
</dbReference>
<organism evidence="3 4">
    <name type="scientific">Janibacter alkaliphilus</name>
    <dbReference type="NCBI Taxonomy" id="1069963"/>
    <lineage>
        <taxon>Bacteria</taxon>
        <taxon>Bacillati</taxon>
        <taxon>Actinomycetota</taxon>
        <taxon>Actinomycetes</taxon>
        <taxon>Micrococcales</taxon>
        <taxon>Intrasporangiaceae</taxon>
        <taxon>Janibacter</taxon>
    </lineage>
</organism>
<accession>A0A852XDC5</accession>
<gene>
    <name evidence="3" type="ORF">BJY28_000944</name>
</gene>
<feature type="region of interest" description="Disordered" evidence="2">
    <location>
        <begin position="27"/>
        <end position="49"/>
    </location>
</feature>
<dbReference type="PANTHER" id="PTHR19879">
    <property type="entry name" value="TRANSCRIPTION INITIATION FACTOR TFIID"/>
    <property type="match status" value="1"/>
</dbReference>
<dbReference type="SMART" id="SM00320">
    <property type="entry name" value="WD40"/>
    <property type="match status" value="2"/>
</dbReference>
<protein>
    <submittedName>
        <fullName evidence="3">WD40 repeat protein</fullName>
    </submittedName>
</protein>
<name>A0A852XDC5_9MICO</name>